<name>A0ABV6ZSJ2_9HYPH</name>
<organism evidence="1 2">
    <name type="scientific">Labrys neptuniae</name>
    <dbReference type="NCBI Taxonomy" id="376174"/>
    <lineage>
        <taxon>Bacteria</taxon>
        <taxon>Pseudomonadati</taxon>
        <taxon>Pseudomonadota</taxon>
        <taxon>Alphaproteobacteria</taxon>
        <taxon>Hyphomicrobiales</taxon>
        <taxon>Xanthobacteraceae</taxon>
        <taxon>Labrys</taxon>
    </lineage>
</organism>
<gene>
    <name evidence="1" type="ORF">ACETRX_36835</name>
</gene>
<evidence type="ECO:0000313" key="2">
    <source>
        <dbReference type="Proteomes" id="UP001595190"/>
    </source>
</evidence>
<evidence type="ECO:0000313" key="1">
    <source>
        <dbReference type="EMBL" id="MFC2255138.1"/>
    </source>
</evidence>
<dbReference type="EMBL" id="JBHGPK010000086">
    <property type="protein sequence ID" value="MFC2255138.1"/>
    <property type="molecule type" value="Genomic_DNA"/>
</dbReference>
<protein>
    <submittedName>
        <fullName evidence="1">Uncharacterized protein</fullName>
    </submittedName>
</protein>
<comment type="caution">
    <text evidence="1">The sequence shown here is derived from an EMBL/GenBank/DDBJ whole genome shotgun (WGS) entry which is preliminary data.</text>
</comment>
<sequence length="93" mass="10691">MSFPNKEKVAWAKEKAPYFVRELRDNNVDLWIQYTREEIEVGAISWETSGPMKDIVNALFPGSTLSDVTYIMIETRSLVRAMLNLPASPLDER</sequence>
<dbReference type="RefSeq" id="WP_394315700.1">
    <property type="nucleotide sequence ID" value="NZ_JBHGPK010000086.1"/>
</dbReference>
<accession>A0ABV6ZSJ2</accession>
<proteinExistence type="predicted"/>
<dbReference type="Proteomes" id="UP001595190">
    <property type="component" value="Unassembled WGS sequence"/>
</dbReference>
<reference evidence="1 2" key="1">
    <citation type="submission" date="2024-09" db="EMBL/GenBank/DDBJ databases">
        <title>Description of Labrys sedimenti sp. nov., isolated from a diclofenac-degrading enrichment culture, and genome-based reclassification of Labrys portucalensis as a later heterotypic synonym of Labrys neptuniae.</title>
        <authorList>
            <person name="Tancsics A."/>
            <person name="Csepanyi A."/>
        </authorList>
    </citation>
    <scope>NUCLEOTIDE SEQUENCE [LARGE SCALE GENOMIC DNA]</scope>
    <source>
        <strain evidence="1 2">LMG 23412</strain>
    </source>
</reference>